<evidence type="ECO:0000313" key="2">
    <source>
        <dbReference type="Proteomes" id="UP000253551"/>
    </source>
</evidence>
<dbReference type="Proteomes" id="UP000253551">
    <property type="component" value="Unassembled WGS sequence"/>
</dbReference>
<keyword evidence="2" id="KW-1185">Reference proteome</keyword>
<organism evidence="1 2">
    <name type="scientific">Rhizopus stolonifer</name>
    <name type="common">Rhizopus nigricans</name>
    <dbReference type="NCBI Taxonomy" id="4846"/>
    <lineage>
        <taxon>Eukaryota</taxon>
        <taxon>Fungi</taxon>
        <taxon>Fungi incertae sedis</taxon>
        <taxon>Mucoromycota</taxon>
        <taxon>Mucoromycotina</taxon>
        <taxon>Mucoromycetes</taxon>
        <taxon>Mucorales</taxon>
        <taxon>Mucorineae</taxon>
        <taxon>Rhizopodaceae</taxon>
        <taxon>Rhizopus</taxon>
    </lineage>
</organism>
<dbReference type="AlphaFoldDB" id="A0A367KNV5"/>
<dbReference type="STRING" id="4846.A0A367KNV5"/>
<dbReference type="OrthoDB" id="2290256at2759"/>
<sequence>SENIEFTKLVQIPSQQANENGPLLDLHVSLLGDAHLDFDSHQQEEDIQDMLRDLEAKIKSVKAFKKESEHFLQEHFDTMESIDIYAHTLPRTVSNPQLKSFIPEAAASSSTDNKYASHRHSMYDESSLFKQQDPFDNKIKDVAFLVKSLGEELSEFKCCLDSTEELVHDVQVDVDDFRNRMETYIKDIPESHYSALKQLEIDIESILSKRAKNPWLDTGYALLSYLLTCKSVYI</sequence>
<accession>A0A367KNV5</accession>
<comment type="caution">
    <text evidence="1">The sequence shown here is derived from an EMBL/GenBank/DDBJ whole genome shotgun (WGS) entry which is preliminary data.</text>
</comment>
<protein>
    <submittedName>
        <fullName evidence="1">Uncharacterized protein</fullName>
    </submittedName>
</protein>
<gene>
    <name evidence="1" type="ORF">CU098_002415</name>
</gene>
<reference evidence="1 2" key="1">
    <citation type="journal article" date="2018" name="G3 (Bethesda)">
        <title>Phylogenetic and Phylogenomic Definition of Rhizopus Species.</title>
        <authorList>
            <person name="Gryganskyi A.P."/>
            <person name="Golan J."/>
            <person name="Dolatabadi S."/>
            <person name="Mondo S."/>
            <person name="Robb S."/>
            <person name="Idnurm A."/>
            <person name="Muszewska A."/>
            <person name="Steczkiewicz K."/>
            <person name="Masonjones S."/>
            <person name="Liao H.L."/>
            <person name="Gajdeczka M.T."/>
            <person name="Anike F."/>
            <person name="Vuek A."/>
            <person name="Anishchenko I.M."/>
            <person name="Voigt K."/>
            <person name="de Hoog G.S."/>
            <person name="Smith M.E."/>
            <person name="Heitman J."/>
            <person name="Vilgalys R."/>
            <person name="Stajich J.E."/>
        </authorList>
    </citation>
    <scope>NUCLEOTIDE SEQUENCE [LARGE SCALE GENOMIC DNA]</scope>
    <source>
        <strain evidence="1 2">LSU 92-RS-03</strain>
    </source>
</reference>
<feature type="non-terminal residue" evidence="1">
    <location>
        <position position="1"/>
    </location>
</feature>
<name>A0A367KNV5_RHIST</name>
<evidence type="ECO:0000313" key="1">
    <source>
        <dbReference type="EMBL" id="RCI03894.1"/>
    </source>
</evidence>
<proteinExistence type="predicted"/>
<dbReference type="EMBL" id="PJQM01000857">
    <property type="protein sequence ID" value="RCI03894.1"/>
    <property type="molecule type" value="Genomic_DNA"/>
</dbReference>